<feature type="compositionally biased region" description="Basic and acidic residues" evidence="1">
    <location>
        <begin position="42"/>
        <end position="64"/>
    </location>
</feature>
<feature type="compositionally biased region" description="Basic and acidic residues" evidence="1">
    <location>
        <begin position="124"/>
        <end position="138"/>
    </location>
</feature>
<feature type="compositionally biased region" description="Basic and acidic residues" evidence="1">
    <location>
        <begin position="195"/>
        <end position="220"/>
    </location>
</feature>
<feature type="compositionally biased region" description="Basic residues" evidence="1">
    <location>
        <begin position="1"/>
        <end position="11"/>
    </location>
</feature>
<comment type="caution">
    <text evidence="2">The sequence shown here is derived from an EMBL/GenBank/DDBJ whole genome shotgun (WGS) entry which is preliminary data.</text>
</comment>
<evidence type="ECO:0000256" key="1">
    <source>
        <dbReference type="SAM" id="MobiDB-lite"/>
    </source>
</evidence>
<sequence length="462" mass="52108">MTIGKNSRKGSTRSSIRAPKFLDKSSGFYGRLDEPETAADGEEVRGNEVEERGNGNEDGSRERSTVSCPAPNVVQESGADEKEETEAFDFNEGVMEDDGETLLRRKPSRRSSRWRRSSRRKQKEGKIEEDAAQDERPSLGKQSPAEPHGQEGTGVMTEVEMEKLKKMGEDNEKAGRGKEPVLVHFPVREDEDDQVLIRDKKRGREEEGEEERRMKREQEEGMKVVKRTTMKNYRKALDRAFRRGWEAFITNLYSVTLTPETSPSPPSPSLNKMYQHSSVLAEFRYKSLVENVSVVSVLANRMGGVSQKGHKKQGDRLPRSLPSFIWSRWRTIREPLPAAKHKTFHNFLPDPYTTYSLTDTLLALEYAVFSQTVSSQVVRSHLTSGPQVRQCRGQSTCIGCVILSDFCSQVRQCRGQSACIESGQNNGVVMKIRQLCSTKIAAVNKIPLEMVANALITLYILI</sequence>
<feature type="region of interest" description="Disordered" evidence="1">
    <location>
        <begin position="1"/>
        <end position="163"/>
    </location>
</feature>
<dbReference type="EMBL" id="VEVO01000008">
    <property type="protein sequence ID" value="KAF0039137.1"/>
    <property type="molecule type" value="Genomic_DNA"/>
</dbReference>
<name>A0A6A4SZJ5_SCOMX</name>
<feature type="compositionally biased region" description="Acidic residues" evidence="1">
    <location>
        <begin position="81"/>
        <end position="100"/>
    </location>
</feature>
<dbReference type="Proteomes" id="UP000438429">
    <property type="component" value="Unassembled WGS sequence"/>
</dbReference>
<feature type="compositionally biased region" description="Basic residues" evidence="1">
    <location>
        <begin position="104"/>
        <end position="123"/>
    </location>
</feature>
<feature type="region of interest" description="Disordered" evidence="1">
    <location>
        <begin position="188"/>
        <end position="220"/>
    </location>
</feature>
<evidence type="ECO:0000313" key="2">
    <source>
        <dbReference type="EMBL" id="KAF0039137.1"/>
    </source>
</evidence>
<evidence type="ECO:0000313" key="3">
    <source>
        <dbReference type="Proteomes" id="UP000438429"/>
    </source>
</evidence>
<organism evidence="2 3">
    <name type="scientific">Scophthalmus maximus</name>
    <name type="common">Turbot</name>
    <name type="synonym">Psetta maxima</name>
    <dbReference type="NCBI Taxonomy" id="52904"/>
    <lineage>
        <taxon>Eukaryota</taxon>
        <taxon>Metazoa</taxon>
        <taxon>Chordata</taxon>
        <taxon>Craniata</taxon>
        <taxon>Vertebrata</taxon>
        <taxon>Euteleostomi</taxon>
        <taxon>Actinopterygii</taxon>
        <taxon>Neopterygii</taxon>
        <taxon>Teleostei</taxon>
        <taxon>Neoteleostei</taxon>
        <taxon>Acanthomorphata</taxon>
        <taxon>Carangaria</taxon>
        <taxon>Pleuronectiformes</taxon>
        <taxon>Pleuronectoidei</taxon>
        <taxon>Scophthalmidae</taxon>
        <taxon>Scophthalmus</taxon>
    </lineage>
</organism>
<dbReference type="AlphaFoldDB" id="A0A6A4SZJ5"/>
<accession>A0A6A4SZJ5</accession>
<protein>
    <submittedName>
        <fullName evidence="2">Uncharacterized protein</fullName>
    </submittedName>
</protein>
<reference evidence="2 3" key="1">
    <citation type="submission" date="2019-06" db="EMBL/GenBank/DDBJ databases">
        <title>Draft genomes of female and male turbot (Scophthalmus maximus).</title>
        <authorList>
            <person name="Xu H."/>
            <person name="Xu X.-W."/>
            <person name="Shao C."/>
            <person name="Chen S."/>
        </authorList>
    </citation>
    <scope>NUCLEOTIDE SEQUENCE [LARGE SCALE GENOMIC DNA]</scope>
    <source>
        <strain evidence="2">Ysfricsl-2016a</strain>
        <tissue evidence="2">Blood</tissue>
    </source>
</reference>
<proteinExistence type="predicted"/>
<gene>
    <name evidence="2" type="ORF">F2P81_009621</name>
</gene>